<accession>A0A392MYF4</accession>
<dbReference type="AlphaFoldDB" id="A0A392MYF4"/>
<protein>
    <submittedName>
        <fullName evidence="1">Uncharacterized protein</fullName>
    </submittedName>
</protein>
<sequence length="143" mass="15769">MKVASVTLSNEVDVWGWGPDNGGTFTVNSTYRFLDSLTDVGMQFSNMEEGIFRLLWKSKNPSKAYVQSGCSGYWGDVSSNSLFALGCLVGCELRCSPSRKRSGRQLKNLPPMQSKENDMWPNVIGYMVGRAIAPVNENSSTIL</sequence>
<comment type="caution">
    <text evidence="1">The sequence shown here is derived from an EMBL/GenBank/DDBJ whole genome shotgun (WGS) entry which is preliminary data.</text>
</comment>
<evidence type="ECO:0000313" key="2">
    <source>
        <dbReference type="Proteomes" id="UP000265520"/>
    </source>
</evidence>
<name>A0A392MYF4_9FABA</name>
<reference evidence="1 2" key="1">
    <citation type="journal article" date="2018" name="Front. Plant Sci.">
        <title>Red Clover (Trifolium pratense) and Zigzag Clover (T. medium) - A Picture of Genomic Similarities and Differences.</title>
        <authorList>
            <person name="Dluhosova J."/>
            <person name="Istvanek J."/>
            <person name="Nedelnik J."/>
            <person name="Repkova J."/>
        </authorList>
    </citation>
    <scope>NUCLEOTIDE SEQUENCE [LARGE SCALE GENOMIC DNA]</scope>
    <source>
        <strain evidence="2">cv. 10/8</strain>
        <tissue evidence="1">Leaf</tissue>
    </source>
</reference>
<proteinExistence type="predicted"/>
<evidence type="ECO:0000313" key="1">
    <source>
        <dbReference type="EMBL" id="MCH92550.1"/>
    </source>
</evidence>
<dbReference type="EMBL" id="LXQA010022925">
    <property type="protein sequence ID" value="MCH92550.1"/>
    <property type="molecule type" value="Genomic_DNA"/>
</dbReference>
<dbReference type="Proteomes" id="UP000265520">
    <property type="component" value="Unassembled WGS sequence"/>
</dbReference>
<organism evidence="1 2">
    <name type="scientific">Trifolium medium</name>
    <dbReference type="NCBI Taxonomy" id="97028"/>
    <lineage>
        <taxon>Eukaryota</taxon>
        <taxon>Viridiplantae</taxon>
        <taxon>Streptophyta</taxon>
        <taxon>Embryophyta</taxon>
        <taxon>Tracheophyta</taxon>
        <taxon>Spermatophyta</taxon>
        <taxon>Magnoliopsida</taxon>
        <taxon>eudicotyledons</taxon>
        <taxon>Gunneridae</taxon>
        <taxon>Pentapetalae</taxon>
        <taxon>rosids</taxon>
        <taxon>fabids</taxon>
        <taxon>Fabales</taxon>
        <taxon>Fabaceae</taxon>
        <taxon>Papilionoideae</taxon>
        <taxon>50 kb inversion clade</taxon>
        <taxon>NPAAA clade</taxon>
        <taxon>Hologalegina</taxon>
        <taxon>IRL clade</taxon>
        <taxon>Trifolieae</taxon>
        <taxon>Trifolium</taxon>
    </lineage>
</organism>
<gene>
    <name evidence="1" type="ORF">A2U01_0013490</name>
</gene>
<keyword evidence="2" id="KW-1185">Reference proteome</keyword>